<protein>
    <submittedName>
        <fullName evidence="3">Uncharacterized protein</fullName>
    </submittedName>
</protein>
<sequence>MEFFQGVEFVRLRSWEHGTYVTADEDGRSVLLGSGYARGAVWAVEPLLAAGPPPVLHVRFRGAYGRYLGVPGAGERRCGGGCGCCFPLPSRCCLLGAAQLDRGEEEVGVLIWRPIRCADDVIADHDARGVVLLRDGVFRYLHGGGGVSVDGNVNDDTTLRWEVVAVPRTHDMPDLPIEVPDFRLLFRGNLFVRACFPRPLQREIRFVAANDDGTIAAGEEDWTSFQFTGRSVGRLTAELASRVGYDVMACVCAGNHGAITPLLIDLPRSRETLRIVLLRHSTPGYDQMIFPDMNALYEVATPTIQ</sequence>
<proteinExistence type="predicted"/>
<dbReference type="PANTHER" id="PTHR31205">
    <property type="entry name" value="ACTIN CROSS-LINKING PROTEIN (DUF569)"/>
    <property type="match status" value="1"/>
</dbReference>
<dbReference type="PANTHER" id="PTHR31205:SF39">
    <property type="entry name" value="OS08G0164400 PROTEIN"/>
    <property type="match status" value="1"/>
</dbReference>
<evidence type="ECO:0000259" key="2">
    <source>
        <dbReference type="Pfam" id="PF22932"/>
    </source>
</evidence>
<dbReference type="STRING" id="77586.A0A0D9X4Q5"/>
<reference evidence="4" key="2">
    <citation type="submission" date="2013-12" db="EMBL/GenBank/DDBJ databases">
        <authorList>
            <person name="Yu Y."/>
            <person name="Lee S."/>
            <person name="de Baynast K."/>
            <person name="Wissotski M."/>
            <person name="Liu L."/>
            <person name="Talag J."/>
            <person name="Goicoechea J."/>
            <person name="Angelova A."/>
            <person name="Jetty R."/>
            <person name="Kudrna D."/>
            <person name="Golser W."/>
            <person name="Rivera L."/>
            <person name="Zhang J."/>
            <person name="Wing R."/>
        </authorList>
    </citation>
    <scope>NUCLEOTIDE SEQUENCE</scope>
</reference>
<evidence type="ECO:0000313" key="3">
    <source>
        <dbReference type="EnsemblPlants" id="LPERR08G03820.1"/>
    </source>
</evidence>
<dbReference type="InterPro" id="IPR007679">
    <property type="entry name" value="DUF569"/>
</dbReference>
<dbReference type="AlphaFoldDB" id="A0A0D9X4Q5"/>
<dbReference type="InterPro" id="IPR008999">
    <property type="entry name" value="Actin-crosslinking"/>
</dbReference>
<name>A0A0D9X4Q5_9ORYZ</name>
<reference evidence="3 4" key="1">
    <citation type="submission" date="2012-08" db="EMBL/GenBank/DDBJ databases">
        <title>Oryza genome evolution.</title>
        <authorList>
            <person name="Wing R.A."/>
        </authorList>
    </citation>
    <scope>NUCLEOTIDE SEQUENCE</scope>
</reference>
<evidence type="ECO:0000313" key="4">
    <source>
        <dbReference type="Proteomes" id="UP000032180"/>
    </source>
</evidence>
<feature type="domain" description="DUF569" evidence="1">
    <location>
        <begin position="1"/>
        <end position="69"/>
    </location>
</feature>
<dbReference type="HOGENOM" id="CLU_046057_1_0_1"/>
<dbReference type="EnsemblPlants" id="LPERR08G03820.1">
    <property type="protein sequence ID" value="LPERR08G03820.1"/>
    <property type="gene ID" value="LPERR08G03820"/>
</dbReference>
<dbReference type="InterPro" id="IPR054726">
    <property type="entry name" value="Ubiq_DUF569-assoc"/>
</dbReference>
<dbReference type="Pfam" id="PF22932">
    <property type="entry name" value="Ubiq_DUF_assoc"/>
    <property type="match status" value="1"/>
</dbReference>
<reference evidence="3" key="3">
    <citation type="submission" date="2015-04" db="UniProtKB">
        <authorList>
            <consortium name="EnsemblPlants"/>
        </authorList>
    </citation>
    <scope>IDENTIFICATION</scope>
</reference>
<organism evidence="3 4">
    <name type="scientific">Leersia perrieri</name>
    <dbReference type="NCBI Taxonomy" id="77586"/>
    <lineage>
        <taxon>Eukaryota</taxon>
        <taxon>Viridiplantae</taxon>
        <taxon>Streptophyta</taxon>
        <taxon>Embryophyta</taxon>
        <taxon>Tracheophyta</taxon>
        <taxon>Spermatophyta</taxon>
        <taxon>Magnoliopsida</taxon>
        <taxon>Liliopsida</taxon>
        <taxon>Poales</taxon>
        <taxon>Poaceae</taxon>
        <taxon>BOP clade</taxon>
        <taxon>Oryzoideae</taxon>
        <taxon>Oryzeae</taxon>
        <taxon>Oryzinae</taxon>
        <taxon>Leersia</taxon>
    </lineage>
</organism>
<dbReference type="Pfam" id="PF04601">
    <property type="entry name" value="DUF569"/>
    <property type="match status" value="1"/>
</dbReference>
<dbReference type="SUPFAM" id="SSF50405">
    <property type="entry name" value="Actin-crosslinking proteins"/>
    <property type="match status" value="1"/>
</dbReference>
<dbReference type="Proteomes" id="UP000032180">
    <property type="component" value="Chromosome 8"/>
</dbReference>
<keyword evidence="4" id="KW-1185">Reference proteome</keyword>
<dbReference type="Gramene" id="LPERR08G03820.1">
    <property type="protein sequence ID" value="LPERR08G03820.1"/>
    <property type="gene ID" value="LPERR08G03820"/>
</dbReference>
<feature type="domain" description="DUF569" evidence="2">
    <location>
        <begin position="201"/>
        <end position="278"/>
    </location>
</feature>
<evidence type="ECO:0000259" key="1">
    <source>
        <dbReference type="Pfam" id="PF04601"/>
    </source>
</evidence>
<accession>A0A0D9X4Q5</accession>